<dbReference type="Gene3D" id="3.30.70.270">
    <property type="match status" value="1"/>
</dbReference>
<keyword evidence="4" id="KW-0808">Transferase</keyword>
<evidence type="ECO:0000259" key="3">
    <source>
        <dbReference type="PROSITE" id="PS50887"/>
    </source>
</evidence>
<dbReference type="SUPFAM" id="SSF48452">
    <property type="entry name" value="TPR-like"/>
    <property type="match status" value="1"/>
</dbReference>
<dbReference type="Pfam" id="PF00990">
    <property type="entry name" value="GGDEF"/>
    <property type="match status" value="1"/>
</dbReference>
<organism evidence="4 5">
    <name type="scientific">Pelomonas lactea</name>
    <dbReference type="NCBI Taxonomy" id="3299030"/>
    <lineage>
        <taxon>Bacteria</taxon>
        <taxon>Pseudomonadati</taxon>
        <taxon>Pseudomonadota</taxon>
        <taxon>Betaproteobacteria</taxon>
        <taxon>Burkholderiales</taxon>
        <taxon>Sphaerotilaceae</taxon>
        <taxon>Roseateles</taxon>
    </lineage>
</organism>
<dbReference type="InterPro" id="IPR050469">
    <property type="entry name" value="Diguanylate_Cyclase"/>
</dbReference>
<dbReference type="InterPro" id="IPR011990">
    <property type="entry name" value="TPR-like_helical_dom_sf"/>
</dbReference>
<sequence>MRRSAGAGHAWEGQNVTEGNDDIALHRAHEALEVGDIEQATYLARQVLKNAQAGRNMLHEGRALACLADCDRQLSQLRRAYSNSQSAVHLLRQAQDLAGEVMALTTLAHVATNLGRVDEAIESALLAVGLSDGLPLSHLQPLVHNYLGVAFCWGQDFGRAESALERSADLVHVDEPSASPLQPLLNLAFLEAFRLAVLRFESGIAPPVGKLNARLADCGDIIERHGDEGLLLGMTEATRTLFHVLKGLAAAWSGDLTAAAGELQWCDAWQTRDGRTTWLVGMRHWLEAEAAWACHDPGLAADLGREMIRAATQAEHEQLACLGHRVVATVERARGDSRAEADELRRLHQREQAIRREALDSRDQAAARQLEARTSANQILRLESRSRMLERLSLEDSLTRIPNRRALDRQLQARMATPMDAGRQTCVALIDVDRFKQINDGFSHHVGDQVLKVVASVLTQSVRTGDFVARMAGDEFVVLFDRATLAEAQQVCARMKWAIHQHGWEAIAPGLRVSISIGLEQARAGESMQTLLQRSDDRMYADKRGRSA</sequence>
<name>A0ABW7GNX2_9BURK</name>
<dbReference type="RefSeq" id="WP_394512799.1">
    <property type="nucleotide sequence ID" value="NZ_JBIGHX010000007.1"/>
</dbReference>
<accession>A0ABW7GNX2</accession>
<dbReference type="PANTHER" id="PTHR45138:SF9">
    <property type="entry name" value="DIGUANYLATE CYCLASE DGCM-RELATED"/>
    <property type="match status" value="1"/>
</dbReference>
<dbReference type="SMART" id="SM00267">
    <property type="entry name" value="GGDEF"/>
    <property type="match status" value="1"/>
</dbReference>
<dbReference type="PANTHER" id="PTHR45138">
    <property type="entry name" value="REGULATORY COMPONENTS OF SENSORY TRANSDUCTION SYSTEM"/>
    <property type="match status" value="1"/>
</dbReference>
<dbReference type="CDD" id="cd01949">
    <property type="entry name" value="GGDEF"/>
    <property type="match status" value="1"/>
</dbReference>
<gene>
    <name evidence="4" type="ORF">ACG04Q_18845</name>
</gene>
<evidence type="ECO:0000256" key="1">
    <source>
        <dbReference type="ARBA" id="ARBA00012528"/>
    </source>
</evidence>
<protein>
    <recommendedName>
        <fullName evidence="1">diguanylate cyclase</fullName>
        <ecNumber evidence="1">2.7.7.65</ecNumber>
    </recommendedName>
</protein>
<evidence type="ECO:0000256" key="2">
    <source>
        <dbReference type="ARBA" id="ARBA00034247"/>
    </source>
</evidence>
<dbReference type="EC" id="2.7.7.65" evidence="1"/>
<dbReference type="InterPro" id="IPR043128">
    <property type="entry name" value="Rev_trsase/Diguanyl_cyclase"/>
</dbReference>
<dbReference type="EMBL" id="JBIGHX010000007">
    <property type="protein sequence ID" value="MFG6463640.1"/>
    <property type="molecule type" value="Genomic_DNA"/>
</dbReference>
<keyword evidence="4" id="KW-0548">Nucleotidyltransferase</keyword>
<evidence type="ECO:0000313" key="4">
    <source>
        <dbReference type="EMBL" id="MFG6463640.1"/>
    </source>
</evidence>
<dbReference type="PROSITE" id="PS50887">
    <property type="entry name" value="GGDEF"/>
    <property type="match status" value="1"/>
</dbReference>
<dbReference type="Proteomes" id="UP001606302">
    <property type="component" value="Unassembled WGS sequence"/>
</dbReference>
<proteinExistence type="predicted"/>
<dbReference type="Gene3D" id="1.25.40.10">
    <property type="entry name" value="Tetratricopeptide repeat domain"/>
    <property type="match status" value="1"/>
</dbReference>
<feature type="domain" description="GGDEF" evidence="3">
    <location>
        <begin position="423"/>
        <end position="548"/>
    </location>
</feature>
<dbReference type="SUPFAM" id="SSF55073">
    <property type="entry name" value="Nucleotide cyclase"/>
    <property type="match status" value="1"/>
</dbReference>
<dbReference type="InterPro" id="IPR000160">
    <property type="entry name" value="GGDEF_dom"/>
</dbReference>
<keyword evidence="5" id="KW-1185">Reference proteome</keyword>
<comment type="caution">
    <text evidence="4">The sequence shown here is derived from an EMBL/GenBank/DDBJ whole genome shotgun (WGS) entry which is preliminary data.</text>
</comment>
<dbReference type="InterPro" id="IPR029787">
    <property type="entry name" value="Nucleotide_cyclase"/>
</dbReference>
<dbReference type="GO" id="GO:0052621">
    <property type="term" value="F:diguanylate cyclase activity"/>
    <property type="evidence" value="ECO:0007669"/>
    <property type="project" value="UniProtKB-EC"/>
</dbReference>
<dbReference type="NCBIfam" id="TIGR00254">
    <property type="entry name" value="GGDEF"/>
    <property type="match status" value="1"/>
</dbReference>
<comment type="catalytic activity">
    <reaction evidence="2">
        <text>2 GTP = 3',3'-c-di-GMP + 2 diphosphate</text>
        <dbReference type="Rhea" id="RHEA:24898"/>
        <dbReference type="ChEBI" id="CHEBI:33019"/>
        <dbReference type="ChEBI" id="CHEBI:37565"/>
        <dbReference type="ChEBI" id="CHEBI:58805"/>
        <dbReference type="EC" id="2.7.7.65"/>
    </reaction>
</comment>
<reference evidence="4 5" key="1">
    <citation type="submission" date="2024-08" db="EMBL/GenBank/DDBJ databases">
        <authorList>
            <person name="Lu H."/>
        </authorList>
    </citation>
    <scope>NUCLEOTIDE SEQUENCE [LARGE SCALE GENOMIC DNA]</scope>
    <source>
        <strain evidence="4 5">DXS20W</strain>
    </source>
</reference>
<evidence type="ECO:0000313" key="5">
    <source>
        <dbReference type="Proteomes" id="UP001606302"/>
    </source>
</evidence>